<dbReference type="Gene3D" id="3.40.50.2300">
    <property type="match status" value="1"/>
</dbReference>
<evidence type="ECO:0000259" key="2">
    <source>
        <dbReference type="PROSITE" id="PS50110"/>
    </source>
</evidence>
<protein>
    <submittedName>
        <fullName evidence="4">Phytochrome-like protein cph2</fullName>
    </submittedName>
</protein>
<feature type="domain" description="Response regulatory" evidence="2">
    <location>
        <begin position="4"/>
        <end position="124"/>
    </location>
</feature>
<dbReference type="SMART" id="SM00448">
    <property type="entry name" value="REC"/>
    <property type="match status" value="1"/>
</dbReference>
<reference evidence="5" key="1">
    <citation type="submission" date="2016-06" db="EMBL/GenBank/DDBJ databases">
        <authorList>
            <person name="Rodrigo-Torres Lidia"/>
            <person name="Arahal R.David."/>
        </authorList>
    </citation>
    <scope>NUCLEOTIDE SEQUENCE [LARGE SCALE GENOMIC DNA]</scope>
    <source>
        <strain evidence="5">CECT 7223</strain>
    </source>
</reference>
<dbReference type="Proteomes" id="UP000092876">
    <property type="component" value="Unassembled WGS sequence"/>
</dbReference>
<dbReference type="InterPro" id="IPR035919">
    <property type="entry name" value="EAL_sf"/>
</dbReference>
<dbReference type="InterPro" id="IPR050706">
    <property type="entry name" value="Cyclic-di-GMP_PDE-like"/>
</dbReference>
<dbReference type="SUPFAM" id="SSF52172">
    <property type="entry name" value="CheY-like"/>
    <property type="match status" value="1"/>
</dbReference>
<dbReference type="InterPro" id="IPR011006">
    <property type="entry name" value="CheY-like_superfamily"/>
</dbReference>
<dbReference type="PANTHER" id="PTHR33121">
    <property type="entry name" value="CYCLIC DI-GMP PHOSPHODIESTERASE PDEF"/>
    <property type="match status" value="1"/>
</dbReference>
<organism evidence="4 5">
    <name type="scientific">Vibrio atlanticus</name>
    <dbReference type="NCBI Taxonomy" id="693153"/>
    <lineage>
        <taxon>Bacteria</taxon>
        <taxon>Pseudomonadati</taxon>
        <taxon>Pseudomonadota</taxon>
        <taxon>Gammaproteobacteria</taxon>
        <taxon>Vibrionales</taxon>
        <taxon>Vibrionaceae</taxon>
        <taxon>Vibrio</taxon>
    </lineage>
</organism>
<dbReference type="RefSeq" id="WP_065679109.1">
    <property type="nucleotide sequence ID" value="NZ_AP025460.1"/>
</dbReference>
<dbReference type="PROSITE" id="PS50110">
    <property type="entry name" value="RESPONSE_REGULATORY"/>
    <property type="match status" value="1"/>
</dbReference>
<dbReference type="InterPro" id="IPR001789">
    <property type="entry name" value="Sig_transdc_resp-reg_receiver"/>
</dbReference>
<dbReference type="Pfam" id="PF00072">
    <property type="entry name" value="Response_reg"/>
    <property type="match status" value="1"/>
</dbReference>
<dbReference type="EMBL" id="FLQP01000027">
    <property type="protein sequence ID" value="SBS64210.1"/>
    <property type="molecule type" value="Genomic_DNA"/>
</dbReference>
<evidence type="ECO:0000259" key="3">
    <source>
        <dbReference type="PROSITE" id="PS50883"/>
    </source>
</evidence>
<dbReference type="GeneID" id="94232612"/>
<name>A0A1C3IS56_9VIBR</name>
<dbReference type="SMART" id="SM00052">
    <property type="entry name" value="EAL"/>
    <property type="match status" value="1"/>
</dbReference>
<gene>
    <name evidence="4" type="primary">cph2_4</name>
    <name evidence="4" type="ORF">VAT7223_02067</name>
</gene>
<evidence type="ECO:0000256" key="1">
    <source>
        <dbReference type="PROSITE-ProRule" id="PRU00169"/>
    </source>
</evidence>
<dbReference type="GO" id="GO:0000160">
    <property type="term" value="P:phosphorelay signal transduction system"/>
    <property type="evidence" value="ECO:0007669"/>
    <property type="project" value="InterPro"/>
</dbReference>
<proteinExistence type="predicted"/>
<dbReference type="Gene3D" id="3.20.20.450">
    <property type="entry name" value="EAL domain"/>
    <property type="match status" value="1"/>
</dbReference>
<dbReference type="AlphaFoldDB" id="A0A1C3IS56"/>
<sequence length="401" mass="45288">MNQHVVVIEDHPFQLNVMGMVLKSLGMENVQPFECGYKALEFIEASSVDLILCDLNMPMIDGIELLKRLAEADFQGNIIITSAESKTVLDAARKMCKAFNLNLLGVLEKPIAKESLSKLINLNSTKEAAASNSNSDIVITDEDIAKAVSNQEFMFYYQPIVCIHSGEWRESESLIRWQHPRYGVLSPFFFLSRLLESGKMGEVMKYLINQAINEKSFLGERRFAINLTAKDIIDGDIVDYIFALIDQGELETEQIKLELTESDLVESVALALASTTRICMRGIPLAIDDFGTGYSSLKQLDDLPFSALKLDIDFVKNIQSSRSSHAIVRATLYLAHLLELSTVAEGVEDHSLWMDIREISNVDTLVQGYFIARPMPARKLLEWKEDWDRKIKELNLIKEIK</sequence>
<accession>A0A1C3IS56</accession>
<feature type="modified residue" description="4-aspartylphosphate" evidence="1">
    <location>
        <position position="54"/>
    </location>
</feature>
<keyword evidence="1" id="KW-0597">Phosphoprotein</keyword>
<dbReference type="InterPro" id="IPR001633">
    <property type="entry name" value="EAL_dom"/>
</dbReference>
<feature type="domain" description="EAL" evidence="3">
    <location>
        <begin position="137"/>
        <end position="388"/>
    </location>
</feature>
<evidence type="ECO:0000313" key="4">
    <source>
        <dbReference type="EMBL" id="SBS64210.1"/>
    </source>
</evidence>
<dbReference type="CDD" id="cd01948">
    <property type="entry name" value="EAL"/>
    <property type="match status" value="1"/>
</dbReference>
<dbReference type="PANTHER" id="PTHR33121:SF70">
    <property type="entry name" value="SIGNALING PROTEIN YKOW"/>
    <property type="match status" value="1"/>
</dbReference>
<dbReference type="Pfam" id="PF00563">
    <property type="entry name" value="EAL"/>
    <property type="match status" value="1"/>
</dbReference>
<evidence type="ECO:0000313" key="5">
    <source>
        <dbReference type="Proteomes" id="UP000092876"/>
    </source>
</evidence>
<dbReference type="SUPFAM" id="SSF141868">
    <property type="entry name" value="EAL domain-like"/>
    <property type="match status" value="1"/>
</dbReference>
<dbReference type="GO" id="GO:0071111">
    <property type="term" value="F:cyclic-guanylate-specific phosphodiesterase activity"/>
    <property type="evidence" value="ECO:0007669"/>
    <property type="project" value="InterPro"/>
</dbReference>
<dbReference type="PROSITE" id="PS50883">
    <property type="entry name" value="EAL"/>
    <property type="match status" value="1"/>
</dbReference>